<dbReference type="Gene3D" id="3.40.630.30">
    <property type="match status" value="1"/>
</dbReference>
<dbReference type="AlphaFoldDB" id="A0A6H9RZ77"/>
<dbReference type="InterPro" id="IPR000182">
    <property type="entry name" value="GNAT_dom"/>
</dbReference>
<protein>
    <submittedName>
        <fullName evidence="2">GNAT family N-acetyltransferase</fullName>
    </submittedName>
</protein>
<dbReference type="PROSITE" id="PS51186">
    <property type="entry name" value="GNAT"/>
    <property type="match status" value="1"/>
</dbReference>
<reference evidence="2 3" key="1">
    <citation type="submission" date="2019-09" db="EMBL/GenBank/DDBJ databases">
        <title>Draft genome sequences of 48 bacterial type strains from the CCUG.</title>
        <authorList>
            <person name="Tunovic T."/>
            <person name="Pineiro-Iglesias B."/>
            <person name="Unosson C."/>
            <person name="Inganas E."/>
            <person name="Ohlen M."/>
            <person name="Cardew S."/>
            <person name="Jensie-Markopoulos S."/>
            <person name="Salva-Serra F."/>
            <person name="Jaen-Luchoro D."/>
            <person name="Karlsson R."/>
            <person name="Svensson-Stadler L."/>
            <person name="Chun J."/>
            <person name="Moore E."/>
        </authorList>
    </citation>
    <scope>NUCLEOTIDE SEQUENCE [LARGE SCALE GENOMIC DNA]</scope>
    <source>
        <strain evidence="2 3">CCUG 51524</strain>
    </source>
</reference>
<name>A0A6H9RZ77_9PSED</name>
<dbReference type="Proteomes" id="UP000423257">
    <property type="component" value="Unassembled WGS sequence"/>
</dbReference>
<proteinExistence type="predicted"/>
<comment type="caution">
    <text evidence="2">The sequence shown here is derived from an EMBL/GenBank/DDBJ whole genome shotgun (WGS) entry which is preliminary data.</text>
</comment>
<keyword evidence="2" id="KW-0808">Transferase</keyword>
<dbReference type="Pfam" id="PF00583">
    <property type="entry name" value="Acetyltransf_1"/>
    <property type="match status" value="1"/>
</dbReference>
<sequence length="299" mass="32783">MRSHDKGGRVSTLSPCAVTRQIMELHRMGQTFKPIISPGVPESARRLFWEVFFASRGRGIDLNAHFPWISCTQNIFCVEIRNPSGTGEALAALVVRELRVGLDACAGLIGLVCVDEAWRGKGLASGLMSSAIELGVSRNMTALILWTQKPEVYAGQGFVIDQQDRFGYVESAPEQRIKMVYATHDWPGSDVGETKRGIPPFASRGQVISSDRASIVVFSVKEGWSVAEWAGEKKDIVDLMMASLPGRYSLNLAEGDSLISELEERGLGLDLRPSAVRMVKHLGDGVPVKLPTIKFLDRI</sequence>
<dbReference type="GO" id="GO:0016747">
    <property type="term" value="F:acyltransferase activity, transferring groups other than amino-acyl groups"/>
    <property type="evidence" value="ECO:0007669"/>
    <property type="project" value="InterPro"/>
</dbReference>
<organism evidence="2 3">
    <name type="scientific">Pseudomonas palleroniana</name>
    <dbReference type="NCBI Taxonomy" id="191390"/>
    <lineage>
        <taxon>Bacteria</taxon>
        <taxon>Pseudomonadati</taxon>
        <taxon>Pseudomonadota</taxon>
        <taxon>Gammaproteobacteria</taxon>
        <taxon>Pseudomonadales</taxon>
        <taxon>Pseudomonadaceae</taxon>
        <taxon>Pseudomonas</taxon>
    </lineage>
</organism>
<dbReference type="EMBL" id="VZPQ01000012">
    <property type="protein sequence ID" value="KAB0565152.1"/>
    <property type="molecule type" value="Genomic_DNA"/>
</dbReference>
<accession>A0A6H9RZ77</accession>
<dbReference type="SUPFAM" id="SSF55729">
    <property type="entry name" value="Acyl-CoA N-acyltransferases (Nat)"/>
    <property type="match status" value="1"/>
</dbReference>
<evidence type="ECO:0000313" key="2">
    <source>
        <dbReference type="EMBL" id="KAB0565152.1"/>
    </source>
</evidence>
<gene>
    <name evidence="2" type="ORF">F7R03_19255</name>
</gene>
<dbReference type="CDD" id="cd04301">
    <property type="entry name" value="NAT_SF"/>
    <property type="match status" value="1"/>
</dbReference>
<dbReference type="InterPro" id="IPR016181">
    <property type="entry name" value="Acyl_CoA_acyltransferase"/>
</dbReference>
<evidence type="ECO:0000313" key="3">
    <source>
        <dbReference type="Proteomes" id="UP000423257"/>
    </source>
</evidence>
<feature type="domain" description="N-acetyltransferase" evidence="1">
    <location>
        <begin position="34"/>
        <end position="187"/>
    </location>
</feature>
<evidence type="ECO:0000259" key="1">
    <source>
        <dbReference type="PROSITE" id="PS51186"/>
    </source>
</evidence>